<dbReference type="EMBL" id="BQNB010017469">
    <property type="protein sequence ID" value="GJT63541.1"/>
    <property type="molecule type" value="Genomic_DNA"/>
</dbReference>
<evidence type="ECO:0000259" key="2">
    <source>
        <dbReference type="Pfam" id="PF00078"/>
    </source>
</evidence>
<dbReference type="InterPro" id="IPR000477">
    <property type="entry name" value="RT_dom"/>
</dbReference>
<gene>
    <name evidence="3" type="ORF">Tco_1007074</name>
</gene>
<keyword evidence="3" id="KW-0695">RNA-directed DNA polymerase</keyword>
<dbReference type="InterPro" id="IPR053134">
    <property type="entry name" value="RNA-dir_DNA_polymerase"/>
</dbReference>
<dbReference type="InterPro" id="IPR012337">
    <property type="entry name" value="RNaseH-like_sf"/>
</dbReference>
<dbReference type="PANTHER" id="PTHR24559:SF444">
    <property type="entry name" value="REVERSE TRANSCRIPTASE DOMAIN-CONTAINING PROTEIN"/>
    <property type="match status" value="1"/>
</dbReference>
<feature type="region of interest" description="Disordered" evidence="1">
    <location>
        <begin position="302"/>
        <end position="324"/>
    </location>
</feature>
<dbReference type="Gene3D" id="3.10.10.10">
    <property type="entry name" value="HIV Type 1 Reverse Transcriptase, subunit A, domain 1"/>
    <property type="match status" value="1"/>
</dbReference>
<dbReference type="InterPro" id="IPR036397">
    <property type="entry name" value="RNaseH_sf"/>
</dbReference>
<accession>A0ABQ5FJT7</accession>
<keyword evidence="3" id="KW-0808">Transferase</keyword>
<keyword evidence="3" id="KW-0548">Nucleotidyltransferase</keyword>
<evidence type="ECO:0000313" key="3">
    <source>
        <dbReference type="EMBL" id="GJT63541.1"/>
    </source>
</evidence>
<keyword evidence="4" id="KW-1185">Reference proteome</keyword>
<protein>
    <submittedName>
        <fullName evidence="3">Reverse transcriptase domain-containing protein</fullName>
    </submittedName>
</protein>
<feature type="domain" description="Reverse transcriptase" evidence="2">
    <location>
        <begin position="3"/>
        <end position="128"/>
    </location>
</feature>
<dbReference type="InterPro" id="IPR043502">
    <property type="entry name" value="DNA/RNA_pol_sf"/>
</dbReference>
<dbReference type="Proteomes" id="UP001151760">
    <property type="component" value="Unassembled WGS sequence"/>
</dbReference>
<comment type="caution">
    <text evidence="3">The sequence shown here is derived from an EMBL/GenBank/DDBJ whole genome shotgun (WGS) entry which is preliminary data.</text>
</comment>
<dbReference type="PANTHER" id="PTHR24559">
    <property type="entry name" value="TRANSPOSON TY3-I GAG-POL POLYPROTEIN"/>
    <property type="match status" value="1"/>
</dbReference>
<dbReference type="CDD" id="cd01647">
    <property type="entry name" value="RT_LTR"/>
    <property type="match status" value="1"/>
</dbReference>
<proteinExistence type="predicted"/>
<organism evidence="3 4">
    <name type="scientific">Tanacetum coccineum</name>
    <dbReference type="NCBI Taxonomy" id="301880"/>
    <lineage>
        <taxon>Eukaryota</taxon>
        <taxon>Viridiplantae</taxon>
        <taxon>Streptophyta</taxon>
        <taxon>Embryophyta</taxon>
        <taxon>Tracheophyta</taxon>
        <taxon>Spermatophyta</taxon>
        <taxon>Magnoliopsida</taxon>
        <taxon>eudicotyledons</taxon>
        <taxon>Gunneridae</taxon>
        <taxon>Pentapetalae</taxon>
        <taxon>asterids</taxon>
        <taxon>campanulids</taxon>
        <taxon>Asterales</taxon>
        <taxon>Asteraceae</taxon>
        <taxon>Asteroideae</taxon>
        <taxon>Anthemideae</taxon>
        <taxon>Anthemidinae</taxon>
        <taxon>Tanacetum</taxon>
    </lineage>
</organism>
<evidence type="ECO:0000256" key="1">
    <source>
        <dbReference type="SAM" id="MobiDB-lite"/>
    </source>
</evidence>
<sequence>MLERLSGYEYYFFWDGFSGYFQIPLAPEDQEKTTFTCPYRTFTYRRMPFRLCNAPATFQRSMTAIFHDMCKDFMEVFMDNFSVFENSFISCLDNLSKMLARCEETNLVLDWEKFHFMVNEGIVLGHKISKAGIEVHKAKVDVIAKLPYPTNVKELHEILEYYHIGPAGGHYGTDITARKVFESRFDWLTIFKDSASMVREVSFQKALNIFLTESMPLTNILVSEVFDIWGIDFMGPFPSSQNNEYILIAIDYISKWVKTEVLPTNDARLREFSFQNIQPRKFLRSGSPLIVGYEKSGQNSKYRCDRGDGGGGGGAVEEKGGRGGGVVRECESMIDKLKGKFNGMSIEINKKKELQQLEQAAKLNIKSELPLLVEITPNSPITNSLIMGDEDLSIIPEKESDEFIKSSVEDLVPILTTLAIPSNLIGYETWHMIQELRMNELEAVWIEETRLKAWDAPRGSGSFPSSL</sequence>
<dbReference type="Gene3D" id="3.30.420.10">
    <property type="entry name" value="Ribonuclease H-like superfamily/Ribonuclease H"/>
    <property type="match status" value="1"/>
</dbReference>
<dbReference type="SUPFAM" id="SSF53098">
    <property type="entry name" value="Ribonuclease H-like"/>
    <property type="match status" value="1"/>
</dbReference>
<dbReference type="GO" id="GO:0003964">
    <property type="term" value="F:RNA-directed DNA polymerase activity"/>
    <property type="evidence" value="ECO:0007669"/>
    <property type="project" value="UniProtKB-KW"/>
</dbReference>
<dbReference type="SUPFAM" id="SSF56672">
    <property type="entry name" value="DNA/RNA polymerases"/>
    <property type="match status" value="1"/>
</dbReference>
<reference evidence="3" key="1">
    <citation type="journal article" date="2022" name="Int. J. Mol. Sci.">
        <title>Draft Genome of Tanacetum Coccineum: Genomic Comparison of Closely Related Tanacetum-Family Plants.</title>
        <authorList>
            <person name="Yamashiro T."/>
            <person name="Shiraishi A."/>
            <person name="Nakayama K."/>
            <person name="Satake H."/>
        </authorList>
    </citation>
    <scope>NUCLEOTIDE SEQUENCE</scope>
</reference>
<dbReference type="Pfam" id="PF00078">
    <property type="entry name" value="RVT_1"/>
    <property type="match status" value="1"/>
</dbReference>
<name>A0ABQ5FJT7_9ASTR</name>
<dbReference type="Gene3D" id="3.30.70.270">
    <property type="match status" value="1"/>
</dbReference>
<evidence type="ECO:0000313" key="4">
    <source>
        <dbReference type="Proteomes" id="UP001151760"/>
    </source>
</evidence>
<dbReference type="InterPro" id="IPR043128">
    <property type="entry name" value="Rev_trsase/Diguanyl_cyclase"/>
</dbReference>
<reference evidence="3" key="2">
    <citation type="submission" date="2022-01" db="EMBL/GenBank/DDBJ databases">
        <authorList>
            <person name="Yamashiro T."/>
            <person name="Shiraishi A."/>
            <person name="Satake H."/>
            <person name="Nakayama K."/>
        </authorList>
    </citation>
    <scope>NUCLEOTIDE SEQUENCE</scope>
</reference>